<dbReference type="GO" id="GO:0009451">
    <property type="term" value="P:RNA modification"/>
    <property type="evidence" value="ECO:0007669"/>
    <property type="project" value="InterPro"/>
</dbReference>
<organism evidence="3 4">
    <name type="scientific">Hibiscus syriacus</name>
    <name type="common">Rose of Sharon</name>
    <dbReference type="NCBI Taxonomy" id="106335"/>
    <lineage>
        <taxon>Eukaryota</taxon>
        <taxon>Viridiplantae</taxon>
        <taxon>Streptophyta</taxon>
        <taxon>Embryophyta</taxon>
        <taxon>Tracheophyta</taxon>
        <taxon>Spermatophyta</taxon>
        <taxon>Magnoliopsida</taxon>
        <taxon>eudicotyledons</taxon>
        <taxon>Gunneridae</taxon>
        <taxon>Pentapetalae</taxon>
        <taxon>rosids</taxon>
        <taxon>malvids</taxon>
        <taxon>Malvales</taxon>
        <taxon>Malvaceae</taxon>
        <taxon>Malvoideae</taxon>
        <taxon>Hibiscus</taxon>
    </lineage>
</organism>
<dbReference type="PANTHER" id="PTHR47926">
    <property type="entry name" value="PENTATRICOPEPTIDE REPEAT-CONTAINING PROTEIN"/>
    <property type="match status" value="1"/>
</dbReference>
<sequence length="116" mass="12897">MLASKTKPDNFTYASVIRACYDNFDLDGMGHVHAMVILSGLGLDSICGSSLVTGYSKLCLVNEAYKVFRKIPEKDLVLWNAMVSGYKNCGLLNKGLELFGWMKIWVSGRMGILWLP</sequence>
<gene>
    <name evidence="3" type="ORF">F3Y22_tig00117016pilonHSYRG00270</name>
</gene>
<name>A0A6A2XPR6_HIBSY</name>
<dbReference type="EMBL" id="VEPZ02001774">
    <property type="protein sequence ID" value="KAE8655874.1"/>
    <property type="molecule type" value="Genomic_DNA"/>
</dbReference>
<evidence type="ECO:0000256" key="1">
    <source>
        <dbReference type="ARBA" id="ARBA00022737"/>
    </source>
</evidence>
<dbReference type="GO" id="GO:0003723">
    <property type="term" value="F:RNA binding"/>
    <property type="evidence" value="ECO:0007669"/>
    <property type="project" value="InterPro"/>
</dbReference>
<dbReference type="AlphaFoldDB" id="A0A6A2XPR6"/>
<dbReference type="Gene3D" id="1.25.40.10">
    <property type="entry name" value="Tetratricopeptide repeat domain"/>
    <property type="match status" value="1"/>
</dbReference>
<keyword evidence="4" id="KW-1185">Reference proteome</keyword>
<evidence type="ECO:0000313" key="4">
    <source>
        <dbReference type="Proteomes" id="UP000436088"/>
    </source>
</evidence>
<dbReference type="Pfam" id="PF01535">
    <property type="entry name" value="PPR"/>
    <property type="match status" value="2"/>
</dbReference>
<accession>A0A6A2XPR6</accession>
<keyword evidence="1" id="KW-0677">Repeat</keyword>
<dbReference type="InterPro" id="IPR011990">
    <property type="entry name" value="TPR-like_helical_dom_sf"/>
</dbReference>
<feature type="repeat" description="PPR" evidence="2">
    <location>
        <begin position="75"/>
        <end position="105"/>
    </location>
</feature>
<reference evidence="3" key="1">
    <citation type="submission" date="2019-09" db="EMBL/GenBank/DDBJ databases">
        <title>Draft genome information of white flower Hibiscus syriacus.</title>
        <authorList>
            <person name="Kim Y.-M."/>
        </authorList>
    </citation>
    <scope>NUCLEOTIDE SEQUENCE [LARGE SCALE GENOMIC DNA]</scope>
    <source>
        <strain evidence="3">YM2019G1</strain>
    </source>
</reference>
<comment type="caution">
    <text evidence="3">The sequence shown here is derived from an EMBL/GenBank/DDBJ whole genome shotgun (WGS) entry which is preliminary data.</text>
</comment>
<evidence type="ECO:0008006" key="5">
    <source>
        <dbReference type="Google" id="ProtNLM"/>
    </source>
</evidence>
<evidence type="ECO:0000313" key="3">
    <source>
        <dbReference type="EMBL" id="KAE8655874.1"/>
    </source>
</evidence>
<protein>
    <recommendedName>
        <fullName evidence="5">Pentatricopeptide repeat-containing protein</fullName>
    </recommendedName>
</protein>
<dbReference type="Proteomes" id="UP000436088">
    <property type="component" value="Unassembled WGS sequence"/>
</dbReference>
<dbReference type="PROSITE" id="PS51375">
    <property type="entry name" value="PPR"/>
    <property type="match status" value="1"/>
</dbReference>
<proteinExistence type="predicted"/>
<dbReference type="InterPro" id="IPR002885">
    <property type="entry name" value="PPR_rpt"/>
</dbReference>
<evidence type="ECO:0000256" key="2">
    <source>
        <dbReference type="PROSITE-ProRule" id="PRU00708"/>
    </source>
</evidence>
<dbReference type="InterPro" id="IPR046960">
    <property type="entry name" value="PPR_At4g14850-like_plant"/>
</dbReference>